<dbReference type="Proteomes" id="UP000299102">
    <property type="component" value="Unassembled WGS sequence"/>
</dbReference>
<accession>A0A4C1YP48</accession>
<gene>
    <name evidence="1" type="ORF">EVAR_55802_1</name>
</gene>
<name>A0A4C1YP48_EUMVA</name>
<sequence>MDVFQRDLLGSECTIRLSYHHPLEVTSYRGAGGGAFEFIFGIIKTRYYHKYGENQDKKRRRPGPPPGKVCEIFLSRSRESVTLNSKLRVAHVLTPDVGFAVKGVVILSTSQGQSRGEEAR</sequence>
<evidence type="ECO:0000313" key="1">
    <source>
        <dbReference type="EMBL" id="GBP78241.1"/>
    </source>
</evidence>
<reference evidence="1 2" key="1">
    <citation type="journal article" date="2019" name="Commun. Biol.">
        <title>The bagworm genome reveals a unique fibroin gene that provides high tensile strength.</title>
        <authorList>
            <person name="Kono N."/>
            <person name="Nakamura H."/>
            <person name="Ohtoshi R."/>
            <person name="Tomita M."/>
            <person name="Numata K."/>
            <person name="Arakawa K."/>
        </authorList>
    </citation>
    <scope>NUCLEOTIDE SEQUENCE [LARGE SCALE GENOMIC DNA]</scope>
</reference>
<organism evidence="1 2">
    <name type="scientific">Eumeta variegata</name>
    <name type="common">Bagworm moth</name>
    <name type="synonym">Eumeta japonica</name>
    <dbReference type="NCBI Taxonomy" id="151549"/>
    <lineage>
        <taxon>Eukaryota</taxon>
        <taxon>Metazoa</taxon>
        <taxon>Ecdysozoa</taxon>
        <taxon>Arthropoda</taxon>
        <taxon>Hexapoda</taxon>
        <taxon>Insecta</taxon>
        <taxon>Pterygota</taxon>
        <taxon>Neoptera</taxon>
        <taxon>Endopterygota</taxon>
        <taxon>Lepidoptera</taxon>
        <taxon>Glossata</taxon>
        <taxon>Ditrysia</taxon>
        <taxon>Tineoidea</taxon>
        <taxon>Psychidae</taxon>
        <taxon>Oiketicinae</taxon>
        <taxon>Eumeta</taxon>
    </lineage>
</organism>
<dbReference type="EMBL" id="BGZK01001362">
    <property type="protein sequence ID" value="GBP78241.1"/>
    <property type="molecule type" value="Genomic_DNA"/>
</dbReference>
<keyword evidence="2" id="KW-1185">Reference proteome</keyword>
<dbReference type="AlphaFoldDB" id="A0A4C1YP48"/>
<protein>
    <submittedName>
        <fullName evidence="1">Uncharacterized protein</fullName>
    </submittedName>
</protein>
<proteinExistence type="predicted"/>
<comment type="caution">
    <text evidence="1">The sequence shown here is derived from an EMBL/GenBank/DDBJ whole genome shotgun (WGS) entry which is preliminary data.</text>
</comment>
<evidence type="ECO:0000313" key="2">
    <source>
        <dbReference type="Proteomes" id="UP000299102"/>
    </source>
</evidence>